<sequence length="204" mass="20570">MADSNNTNEGAGGKWTDAEKVSMMVQIIEQLTSAGGKVRLGDLNMPGRTQKSLTHMLGKIKDEAAAYKGEGGNDSGSVPATPKAKTGPKKGVSSASAKGTGTGTGTGGRKRTKTAAAATGSDAGDDGEKDGDYGDATPTKKRQRRTPATKKRATVFKSEPKAEDTVSEDGEDEKKPDAAALEAADAVNAAIAAANGAAAMDGVA</sequence>
<protein>
    <submittedName>
        <fullName evidence="2">Uncharacterized protein</fullName>
    </submittedName>
</protein>
<evidence type="ECO:0000313" key="2">
    <source>
        <dbReference type="EMBL" id="RYP00250.1"/>
    </source>
</evidence>
<evidence type="ECO:0000313" key="3">
    <source>
        <dbReference type="Proteomes" id="UP000293360"/>
    </source>
</evidence>
<feature type="compositionally biased region" description="Low complexity" evidence="1">
    <location>
        <begin position="78"/>
        <end position="99"/>
    </location>
</feature>
<dbReference type="OrthoDB" id="4848529at2759"/>
<evidence type="ECO:0000256" key="1">
    <source>
        <dbReference type="SAM" id="MobiDB-lite"/>
    </source>
</evidence>
<dbReference type="AlphaFoldDB" id="A0A4Q4T7V1"/>
<accession>A0A4Q4T7V1</accession>
<reference evidence="2 3" key="1">
    <citation type="submission" date="2018-06" db="EMBL/GenBank/DDBJ databases">
        <title>Complete Genomes of Monosporascus.</title>
        <authorList>
            <person name="Robinson A.J."/>
            <person name="Natvig D.O."/>
        </authorList>
    </citation>
    <scope>NUCLEOTIDE SEQUENCE [LARGE SCALE GENOMIC DNA]</scope>
    <source>
        <strain evidence="2 3">CBS 110550</strain>
    </source>
</reference>
<feature type="region of interest" description="Disordered" evidence="1">
    <location>
        <begin position="64"/>
        <end position="176"/>
    </location>
</feature>
<gene>
    <name evidence="2" type="ORF">DL764_006586</name>
</gene>
<keyword evidence="3" id="KW-1185">Reference proteome</keyword>
<dbReference type="Proteomes" id="UP000293360">
    <property type="component" value="Unassembled WGS sequence"/>
</dbReference>
<name>A0A4Q4T7V1_9PEZI</name>
<organism evidence="2 3">
    <name type="scientific">Monosporascus ibericus</name>
    <dbReference type="NCBI Taxonomy" id="155417"/>
    <lineage>
        <taxon>Eukaryota</taxon>
        <taxon>Fungi</taxon>
        <taxon>Dikarya</taxon>
        <taxon>Ascomycota</taxon>
        <taxon>Pezizomycotina</taxon>
        <taxon>Sordariomycetes</taxon>
        <taxon>Xylariomycetidae</taxon>
        <taxon>Xylariales</taxon>
        <taxon>Xylariales incertae sedis</taxon>
        <taxon>Monosporascus</taxon>
    </lineage>
</organism>
<comment type="caution">
    <text evidence="2">The sequence shown here is derived from an EMBL/GenBank/DDBJ whole genome shotgun (WGS) entry which is preliminary data.</text>
</comment>
<proteinExistence type="predicted"/>
<feature type="compositionally biased region" description="Basic residues" evidence="1">
    <location>
        <begin position="139"/>
        <end position="154"/>
    </location>
</feature>
<dbReference type="EMBL" id="QJNU01000395">
    <property type="protein sequence ID" value="RYP00250.1"/>
    <property type="molecule type" value="Genomic_DNA"/>
</dbReference>